<organism evidence="2 3">
    <name type="scientific">Miscanthus lutarioriparius</name>
    <dbReference type="NCBI Taxonomy" id="422564"/>
    <lineage>
        <taxon>Eukaryota</taxon>
        <taxon>Viridiplantae</taxon>
        <taxon>Streptophyta</taxon>
        <taxon>Embryophyta</taxon>
        <taxon>Tracheophyta</taxon>
        <taxon>Spermatophyta</taxon>
        <taxon>Magnoliopsida</taxon>
        <taxon>Liliopsida</taxon>
        <taxon>Poales</taxon>
        <taxon>Poaceae</taxon>
        <taxon>PACMAD clade</taxon>
        <taxon>Panicoideae</taxon>
        <taxon>Andropogonodae</taxon>
        <taxon>Andropogoneae</taxon>
        <taxon>Saccharinae</taxon>
        <taxon>Miscanthus</taxon>
    </lineage>
</organism>
<evidence type="ECO:0000313" key="3">
    <source>
        <dbReference type="Proteomes" id="UP000604825"/>
    </source>
</evidence>
<feature type="region of interest" description="Disordered" evidence="1">
    <location>
        <begin position="1"/>
        <end position="31"/>
    </location>
</feature>
<reference evidence="2" key="1">
    <citation type="submission" date="2020-10" db="EMBL/GenBank/DDBJ databases">
        <authorList>
            <person name="Han B."/>
            <person name="Lu T."/>
            <person name="Zhao Q."/>
            <person name="Huang X."/>
            <person name="Zhao Y."/>
        </authorList>
    </citation>
    <scope>NUCLEOTIDE SEQUENCE</scope>
</reference>
<accession>A0A811Q9Z3</accession>
<sequence length="92" mass="10202">MAASAPIRLLSPSHSPWPPQDLNPRPVPRLHASPARHHHLLTARCALSPPSLDFPLLPFQPVEALYKRKNSFVHFVLDPVVDSSTPASFVVR</sequence>
<evidence type="ECO:0000313" key="2">
    <source>
        <dbReference type="EMBL" id="CAD6254067.1"/>
    </source>
</evidence>
<comment type="caution">
    <text evidence="2">The sequence shown here is derived from an EMBL/GenBank/DDBJ whole genome shotgun (WGS) entry which is preliminary data.</text>
</comment>
<proteinExistence type="predicted"/>
<name>A0A811Q9Z3_9POAL</name>
<protein>
    <submittedName>
        <fullName evidence="2">Uncharacterized protein</fullName>
    </submittedName>
</protein>
<evidence type="ECO:0000256" key="1">
    <source>
        <dbReference type="SAM" id="MobiDB-lite"/>
    </source>
</evidence>
<gene>
    <name evidence="2" type="ORF">NCGR_LOCUS37676</name>
</gene>
<feature type="compositionally biased region" description="Pro residues" evidence="1">
    <location>
        <begin position="15"/>
        <end position="27"/>
    </location>
</feature>
<dbReference type="AlphaFoldDB" id="A0A811Q9Z3"/>
<dbReference type="EMBL" id="CAJGYO010000009">
    <property type="protein sequence ID" value="CAD6254067.1"/>
    <property type="molecule type" value="Genomic_DNA"/>
</dbReference>
<keyword evidence="3" id="KW-1185">Reference proteome</keyword>
<dbReference type="Proteomes" id="UP000604825">
    <property type="component" value="Unassembled WGS sequence"/>
</dbReference>